<name>A0A0S3RI90_PHAAN</name>
<accession>A0A0S3RI90</accession>
<dbReference type="Proteomes" id="UP000291084">
    <property type="component" value="Chromosome 2"/>
</dbReference>
<sequence>MLNEGEHGLYSRKRGSSMSIEEVFWNIPFVFVAHCYSMVLAFTLSRAIYKSKGGQTSTAIESGITSNRSCML</sequence>
<keyword evidence="1" id="KW-1133">Transmembrane helix</keyword>
<keyword evidence="1" id="KW-0472">Membrane</keyword>
<reference evidence="2 3" key="1">
    <citation type="journal article" date="2015" name="Sci. Rep.">
        <title>The power of single molecule real-time sequencing technology in the de novo assembly of a eukaryotic genome.</title>
        <authorList>
            <person name="Sakai H."/>
            <person name="Naito K."/>
            <person name="Ogiso-Tanaka E."/>
            <person name="Takahashi Y."/>
            <person name="Iseki K."/>
            <person name="Muto C."/>
            <person name="Satou K."/>
            <person name="Teruya K."/>
            <person name="Shiroma A."/>
            <person name="Shimoji M."/>
            <person name="Hirano T."/>
            <person name="Itoh T."/>
            <person name="Kaga A."/>
            <person name="Tomooka N."/>
        </authorList>
    </citation>
    <scope>NUCLEOTIDE SEQUENCE [LARGE SCALE GENOMIC DNA]</scope>
    <source>
        <strain evidence="3">cv. Shumari</strain>
    </source>
</reference>
<keyword evidence="3" id="KW-1185">Reference proteome</keyword>
<proteinExistence type="predicted"/>
<evidence type="ECO:0000313" key="3">
    <source>
        <dbReference type="Proteomes" id="UP000291084"/>
    </source>
</evidence>
<keyword evidence="1" id="KW-0812">Transmembrane</keyword>
<feature type="transmembrane region" description="Helical" evidence="1">
    <location>
        <begin position="23"/>
        <end position="44"/>
    </location>
</feature>
<organism evidence="2 3">
    <name type="scientific">Vigna angularis var. angularis</name>
    <dbReference type="NCBI Taxonomy" id="157739"/>
    <lineage>
        <taxon>Eukaryota</taxon>
        <taxon>Viridiplantae</taxon>
        <taxon>Streptophyta</taxon>
        <taxon>Embryophyta</taxon>
        <taxon>Tracheophyta</taxon>
        <taxon>Spermatophyta</taxon>
        <taxon>Magnoliopsida</taxon>
        <taxon>eudicotyledons</taxon>
        <taxon>Gunneridae</taxon>
        <taxon>Pentapetalae</taxon>
        <taxon>rosids</taxon>
        <taxon>fabids</taxon>
        <taxon>Fabales</taxon>
        <taxon>Fabaceae</taxon>
        <taxon>Papilionoideae</taxon>
        <taxon>50 kb inversion clade</taxon>
        <taxon>NPAAA clade</taxon>
        <taxon>indigoferoid/millettioid clade</taxon>
        <taxon>Phaseoleae</taxon>
        <taxon>Vigna</taxon>
    </lineage>
</organism>
<evidence type="ECO:0000313" key="2">
    <source>
        <dbReference type="EMBL" id="BAT80175.1"/>
    </source>
</evidence>
<evidence type="ECO:0000256" key="1">
    <source>
        <dbReference type="SAM" id="Phobius"/>
    </source>
</evidence>
<dbReference type="AlphaFoldDB" id="A0A0S3RI90"/>
<protein>
    <submittedName>
        <fullName evidence="2">Uncharacterized protein</fullName>
    </submittedName>
</protein>
<dbReference type="EMBL" id="AP015035">
    <property type="protein sequence ID" value="BAT80175.1"/>
    <property type="molecule type" value="Genomic_DNA"/>
</dbReference>
<gene>
    <name evidence="2" type="primary">Vigan.02G315800</name>
    <name evidence="2" type="ORF">VIGAN_02315800</name>
</gene>